<dbReference type="AlphaFoldDB" id="S8E9L2"/>
<dbReference type="PANTHER" id="PTHR33148:SF41">
    <property type="entry name" value="DUF4228 DOMAIN PROTEIN"/>
    <property type="match status" value="1"/>
</dbReference>
<keyword evidence="2" id="KW-1185">Reference proteome</keyword>
<dbReference type="Proteomes" id="UP000015453">
    <property type="component" value="Unassembled WGS sequence"/>
</dbReference>
<sequence length="192" mass="20314">MGNCVFGGGSGSGGGGAGGGGHLVAERTVKVVTSNGGVMELYAPITAACITDEFPGYGLFQNPRPPSDSPPLLKGHQLRPGRNYYLLPLHDGAKRDDDSCRSTPYRMSAADASNSADKFSRSSSGNTAAVAGEVWKVRLVINPDQLSEILSHEAQTEALVESVRAVAKCSSAVVPPRTAEDHRRCKTWDYYS</sequence>
<dbReference type="EMBL" id="AUSU01002247">
    <property type="protein sequence ID" value="EPS69187.1"/>
    <property type="molecule type" value="Genomic_DNA"/>
</dbReference>
<accession>S8E9L2</accession>
<comment type="caution">
    <text evidence="1">The sequence shown here is derived from an EMBL/GenBank/DDBJ whole genome shotgun (WGS) entry which is preliminary data.</text>
</comment>
<dbReference type="Pfam" id="PF14009">
    <property type="entry name" value="PADRE"/>
    <property type="match status" value="1"/>
</dbReference>
<evidence type="ECO:0000313" key="1">
    <source>
        <dbReference type="EMBL" id="EPS69187.1"/>
    </source>
</evidence>
<evidence type="ECO:0000313" key="2">
    <source>
        <dbReference type="Proteomes" id="UP000015453"/>
    </source>
</evidence>
<dbReference type="OrthoDB" id="1406886at2759"/>
<gene>
    <name evidence="1" type="ORF">M569_05585</name>
</gene>
<organism evidence="1 2">
    <name type="scientific">Genlisea aurea</name>
    <dbReference type="NCBI Taxonomy" id="192259"/>
    <lineage>
        <taxon>Eukaryota</taxon>
        <taxon>Viridiplantae</taxon>
        <taxon>Streptophyta</taxon>
        <taxon>Embryophyta</taxon>
        <taxon>Tracheophyta</taxon>
        <taxon>Spermatophyta</taxon>
        <taxon>Magnoliopsida</taxon>
        <taxon>eudicotyledons</taxon>
        <taxon>Gunneridae</taxon>
        <taxon>Pentapetalae</taxon>
        <taxon>asterids</taxon>
        <taxon>lamiids</taxon>
        <taxon>Lamiales</taxon>
        <taxon>Lentibulariaceae</taxon>
        <taxon>Genlisea</taxon>
    </lineage>
</organism>
<proteinExistence type="predicted"/>
<protein>
    <submittedName>
        <fullName evidence="1">Uncharacterized protein</fullName>
    </submittedName>
</protein>
<dbReference type="InterPro" id="IPR025322">
    <property type="entry name" value="PADRE_dom"/>
</dbReference>
<reference evidence="1 2" key="1">
    <citation type="journal article" date="2013" name="BMC Genomics">
        <title>The miniature genome of a carnivorous plant Genlisea aurea contains a low number of genes and short non-coding sequences.</title>
        <authorList>
            <person name="Leushkin E.V."/>
            <person name="Sutormin R.A."/>
            <person name="Nabieva E.R."/>
            <person name="Penin A.A."/>
            <person name="Kondrashov A.S."/>
            <person name="Logacheva M.D."/>
        </authorList>
    </citation>
    <scope>NUCLEOTIDE SEQUENCE [LARGE SCALE GENOMIC DNA]</scope>
</reference>
<dbReference type="PANTHER" id="PTHR33148">
    <property type="entry name" value="PLASTID MOVEMENT IMPAIRED PROTEIN-RELATED"/>
    <property type="match status" value="1"/>
</dbReference>
<name>S8E9L2_9LAMI</name>